<organism evidence="2 3">
    <name type="scientific">Noviherbaspirillum saxi</name>
    <dbReference type="NCBI Taxonomy" id="2320863"/>
    <lineage>
        <taxon>Bacteria</taxon>
        <taxon>Pseudomonadati</taxon>
        <taxon>Pseudomonadota</taxon>
        <taxon>Betaproteobacteria</taxon>
        <taxon>Burkholderiales</taxon>
        <taxon>Oxalobacteraceae</taxon>
        <taxon>Noviherbaspirillum</taxon>
    </lineage>
</organism>
<name>A0A3A3FPY4_9BURK</name>
<gene>
    <name evidence="2" type="ORF">D3871_20490</name>
</gene>
<reference evidence="3" key="1">
    <citation type="submission" date="2018-09" db="EMBL/GenBank/DDBJ databases">
        <authorList>
            <person name="Zhu H."/>
        </authorList>
    </citation>
    <scope>NUCLEOTIDE SEQUENCE [LARGE SCALE GENOMIC DNA]</scope>
    <source>
        <strain evidence="3">K1R23-30</strain>
    </source>
</reference>
<evidence type="ECO:0000313" key="3">
    <source>
        <dbReference type="Proteomes" id="UP000265955"/>
    </source>
</evidence>
<keyword evidence="3" id="KW-1185">Reference proteome</keyword>
<dbReference type="AlphaFoldDB" id="A0A3A3FPY4"/>
<proteinExistence type="predicted"/>
<comment type="caution">
    <text evidence="2">The sequence shown here is derived from an EMBL/GenBank/DDBJ whole genome shotgun (WGS) entry which is preliminary data.</text>
</comment>
<dbReference type="Proteomes" id="UP000265955">
    <property type="component" value="Unassembled WGS sequence"/>
</dbReference>
<evidence type="ECO:0000313" key="2">
    <source>
        <dbReference type="EMBL" id="RJF95759.1"/>
    </source>
</evidence>
<sequence>MRRTLPDRAGIGQNKPVRHRKPDGLIHRRFYIKPRLALHPFWSERDPYADPQSALEQFHPDLPVEAETICLWNKARRRDMASHGKEPQRSAAGKSPGIDGTVRVKLL</sequence>
<feature type="compositionally biased region" description="Basic and acidic residues" evidence="1">
    <location>
        <begin position="78"/>
        <end position="88"/>
    </location>
</feature>
<accession>A0A3A3FPY4</accession>
<dbReference type="EMBL" id="QYUO01000002">
    <property type="protein sequence ID" value="RJF95759.1"/>
    <property type="molecule type" value="Genomic_DNA"/>
</dbReference>
<feature type="region of interest" description="Disordered" evidence="1">
    <location>
        <begin position="78"/>
        <end position="107"/>
    </location>
</feature>
<protein>
    <submittedName>
        <fullName evidence="2">Uncharacterized protein</fullName>
    </submittedName>
</protein>
<evidence type="ECO:0000256" key="1">
    <source>
        <dbReference type="SAM" id="MobiDB-lite"/>
    </source>
</evidence>
<dbReference type="RefSeq" id="WP_147376860.1">
    <property type="nucleotide sequence ID" value="NZ_QYUO01000002.1"/>
</dbReference>
<feature type="region of interest" description="Disordered" evidence="1">
    <location>
        <begin position="1"/>
        <end position="22"/>
    </location>
</feature>